<dbReference type="InterPro" id="IPR010865">
    <property type="entry name" value="DUF1499"/>
</dbReference>
<keyword evidence="3" id="KW-1185">Reference proteome</keyword>
<evidence type="ECO:0000313" key="3">
    <source>
        <dbReference type="Proteomes" id="UP001589836"/>
    </source>
</evidence>
<dbReference type="PANTHER" id="PTHR34801:SF6">
    <property type="entry name" value="SLL1620 PROTEIN"/>
    <property type="match status" value="1"/>
</dbReference>
<dbReference type="RefSeq" id="WP_377346076.1">
    <property type="nucleotide sequence ID" value="NZ_JBHLTP010000004.1"/>
</dbReference>
<accession>A0ABV6LLS9</accession>
<gene>
    <name evidence="2" type="ORF">ACFFGV_07185</name>
</gene>
<name>A0ABV6LLS9_9BACI</name>
<evidence type="ECO:0000313" key="2">
    <source>
        <dbReference type="EMBL" id="MFC0523365.1"/>
    </source>
</evidence>
<feature type="region of interest" description="Disordered" evidence="1">
    <location>
        <begin position="1"/>
        <end position="28"/>
    </location>
</feature>
<feature type="compositionally biased region" description="Polar residues" evidence="1">
    <location>
        <begin position="19"/>
        <end position="28"/>
    </location>
</feature>
<organism evidence="2 3">
    <name type="scientific">Pontibacillus salicampi</name>
    <dbReference type="NCBI Taxonomy" id="1449801"/>
    <lineage>
        <taxon>Bacteria</taxon>
        <taxon>Bacillati</taxon>
        <taxon>Bacillota</taxon>
        <taxon>Bacilli</taxon>
        <taxon>Bacillales</taxon>
        <taxon>Bacillaceae</taxon>
        <taxon>Pontibacillus</taxon>
    </lineage>
</organism>
<dbReference type="Pfam" id="PF07386">
    <property type="entry name" value="DUF1499"/>
    <property type="match status" value="1"/>
</dbReference>
<sequence>MAKENLGIRNGKLAPCPNSPNCVSTQADNADKKMEPFPFQGDMESTKAKLKEVITNYSRTTIVEETEDYIHATCQTKIMKFTDDVEFYLDEENQVVHFRSASRTGYSDLGKNRQRMDEIGKLYQG</sequence>
<dbReference type="PANTHER" id="PTHR34801">
    <property type="entry name" value="EXPRESSED PROTEIN"/>
    <property type="match status" value="1"/>
</dbReference>
<protein>
    <submittedName>
        <fullName evidence="2">DUF1499 domain-containing protein</fullName>
    </submittedName>
</protein>
<comment type="caution">
    <text evidence="2">The sequence shown here is derived from an EMBL/GenBank/DDBJ whole genome shotgun (WGS) entry which is preliminary data.</text>
</comment>
<proteinExistence type="predicted"/>
<dbReference type="EMBL" id="JBHLTP010000004">
    <property type="protein sequence ID" value="MFC0523365.1"/>
    <property type="molecule type" value="Genomic_DNA"/>
</dbReference>
<dbReference type="PIRSF" id="PIRSF026426">
    <property type="entry name" value="DUF1499"/>
    <property type="match status" value="1"/>
</dbReference>
<evidence type="ECO:0000256" key="1">
    <source>
        <dbReference type="SAM" id="MobiDB-lite"/>
    </source>
</evidence>
<reference evidence="2 3" key="1">
    <citation type="submission" date="2024-09" db="EMBL/GenBank/DDBJ databases">
        <authorList>
            <person name="Sun Q."/>
            <person name="Mori K."/>
        </authorList>
    </citation>
    <scope>NUCLEOTIDE SEQUENCE [LARGE SCALE GENOMIC DNA]</scope>
    <source>
        <strain evidence="2 3">NCAIM B.02529</strain>
    </source>
</reference>
<dbReference type="Proteomes" id="UP001589836">
    <property type="component" value="Unassembled WGS sequence"/>
</dbReference>